<keyword evidence="1" id="KW-0175">Coiled coil</keyword>
<dbReference type="Pfam" id="PF06282">
    <property type="entry name" value="DUF1036"/>
    <property type="match status" value="1"/>
</dbReference>
<gene>
    <name evidence="3" type="ORF">A19Y_3462</name>
</gene>
<name>A0A073CJZ9_PLAA1</name>
<dbReference type="HOGENOM" id="CLU_1169815_0_0_3"/>
<dbReference type="InterPro" id="IPR009380">
    <property type="entry name" value="DUF1036"/>
</dbReference>
<dbReference type="PATRIC" id="fig|388467.6.peg.3407"/>
<feature type="coiled-coil region" evidence="1">
    <location>
        <begin position="89"/>
        <end position="116"/>
    </location>
</feature>
<keyword evidence="2" id="KW-0472">Membrane</keyword>
<keyword evidence="2" id="KW-0812">Transmembrane</keyword>
<accession>A0A073CJZ9</accession>
<keyword evidence="4" id="KW-1185">Reference proteome</keyword>
<organism evidence="3 4">
    <name type="scientific">Planktothrix agardhii (strain NIVA-CYA 126/8)</name>
    <dbReference type="NCBI Taxonomy" id="388467"/>
    <lineage>
        <taxon>Bacteria</taxon>
        <taxon>Bacillati</taxon>
        <taxon>Cyanobacteriota</taxon>
        <taxon>Cyanophyceae</taxon>
        <taxon>Oscillatoriophycideae</taxon>
        <taxon>Oscillatoriales</taxon>
        <taxon>Microcoleaceae</taxon>
        <taxon>Planktothrix</taxon>
    </lineage>
</organism>
<evidence type="ECO:0000256" key="1">
    <source>
        <dbReference type="SAM" id="Coils"/>
    </source>
</evidence>
<dbReference type="STRING" id="388467.A19Y_3462"/>
<dbReference type="AlphaFoldDB" id="A0A073CJZ9"/>
<evidence type="ECO:0000256" key="2">
    <source>
        <dbReference type="SAM" id="Phobius"/>
    </source>
</evidence>
<sequence>MPLYKCKTCTHEFRVDVLPLECDICGGKNLVALEPISKPVKKPIISDAKKKQSKLSFITAIFLGMVLGIVCIWVFLWVFFISFTRGLDNNTLNLKIQNIQREKDELQAQLNQSGQTTIVRFCNQTRGETINLAVGYWDGNNGTELRTKGWLTIYPSKCEEVDVGKSYTGSVYMYGQSETRFWNSNLPDLSFCVNSLRVFDFINANQMPCNEIGEKKVMMKAFVVTVTPGTTVWNLGE</sequence>
<reference evidence="3 4" key="1">
    <citation type="journal article" date="2014" name="Appl. Environ. Microbiol.">
        <title>Elucidation of insertion elements encoded on plasmids and in vitro construction of shuttle vectors from the toxic cyanobacterium Planktothrix.</title>
        <authorList>
            <person name="Christiansen G."/>
            <person name="Goesmann A."/>
            <person name="Kurmayer R."/>
        </authorList>
    </citation>
    <scope>NUCLEOTIDE SEQUENCE [LARGE SCALE GENOMIC DNA]</scope>
    <source>
        <strain evidence="3 4">NIVA-CYA 126/8</strain>
    </source>
</reference>
<evidence type="ECO:0000313" key="4">
    <source>
        <dbReference type="Proteomes" id="UP000027395"/>
    </source>
</evidence>
<evidence type="ECO:0000313" key="3">
    <source>
        <dbReference type="EMBL" id="KEI68232.1"/>
    </source>
</evidence>
<keyword evidence="2" id="KW-1133">Transmembrane helix</keyword>
<dbReference type="EMBL" id="CM002803">
    <property type="protein sequence ID" value="KEI68232.1"/>
    <property type="molecule type" value="Genomic_DNA"/>
</dbReference>
<dbReference type="RefSeq" id="WP_042155570.1">
    <property type="nucleotide sequence ID" value="NZ_CM002803.1"/>
</dbReference>
<dbReference type="Proteomes" id="UP000027395">
    <property type="component" value="Chromosome"/>
</dbReference>
<feature type="transmembrane region" description="Helical" evidence="2">
    <location>
        <begin position="55"/>
        <end position="80"/>
    </location>
</feature>
<proteinExistence type="predicted"/>
<protein>
    <submittedName>
        <fullName evidence="3">Uncharacterized protein</fullName>
    </submittedName>
</protein>